<dbReference type="RefSeq" id="WP_245411478.1">
    <property type="nucleotide sequence ID" value="NZ_QGGU01000013.1"/>
</dbReference>
<evidence type="ECO:0000256" key="1">
    <source>
        <dbReference type="ARBA" id="ARBA00001947"/>
    </source>
</evidence>
<dbReference type="InterPro" id="IPR012947">
    <property type="entry name" value="tRNA_SAD"/>
</dbReference>
<comment type="cofactor">
    <cofactor evidence="1">
        <name>Zn(2+)</name>
        <dbReference type="ChEBI" id="CHEBI:29105"/>
    </cofactor>
</comment>
<evidence type="ECO:0000313" key="5">
    <source>
        <dbReference type="EMBL" id="PWK46333.1"/>
    </source>
</evidence>
<dbReference type="AlphaFoldDB" id="A0A316FD37"/>
<dbReference type="PANTHER" id="PTHR43462:SF1">
    <property type="entry name" value="ALANYL-TRNA EDITING PROTEIN AARSD1"/>
    <property type="match status" value="1"/>
</dbReference>
<dbReference type="GO" id="GO:0046872">
    <property type="term" value="F:metal ion binding"/>
    <property type="evidence" value="ECO:0007669"/>
    <property type="project" value="UniProtKB-KW"/>
</dbReference>
<gene>
    <name evidence="5" type="ORF">C8D97_11316</name>
</gene>
<protein>
    <submittedName>
        <fullName evidence="5">Ala-tRNA(Pro) hydrolase</fullName>
    </submittedName>
</protein>
<dbReference type="EMBL" id="QGGU01000013">
    <property type="protein sequence ID" value="PWK46333.1"/>
    <property type="molecule type" value="Genomic_DNA"/>
</dbReference>
<evidence type="ECO:0000313" key="6">
    <source>
        <dbReference type="Proteomes" id="UP000245790"/>
    </source>
</evidence>
<dbReference type="GO" id="GO:0043039">
    <property type="term" value="P:tRNA aminoacylation"/>
    <property type="evidence" value="ECO:0007669"/>
    <property type="project" value="InterPro"/>
</dbReference>
<dbReference type="InterPro" id="IPR018163">
    <property type="entry name" value="Thr/Ala-tRNA-synth_IIc_edit"/>
</dbReference>
<evidence type="ECO:0000256" key="2">
    <source>
        <dbReference type="ARBA" id="ARBA00022723"/>
    </source>
</evidence>
<name>A0A316FD37_9GAMM</name>
<accession>A0A316FD37</accession>
<dbReference type="InterPro" id="IPR051335">
    <property type="entry name" value="Alanyl-tRNA_Editing_Enzymes"/>
</dbReference>
<dbReference type="GO" id="GO:0002161">
    <property type="term" value="F:aminoacyl-tRNA deacylase activity"/>
    <property type="evidence" value="ECO:0007669"/>
    <property type="project" value="UniProtKB-ARBA"/>
</dbReference>
<proteinExistence type="predicted"/>
<keyword evidence="2" id="KW-0479">Metal-binding</keyword>
<feature type="domain" description="Threonyl/alanyl tRNA synthetase SAD" evidence="4">
    <location>
        <begin position="134"/>
        <end position="177"/>
    </location>
</feature>
<keyword evidence="3" id="KW-0862">Zinc</keyword>
<evidence type="ECO:0000259" key="4">
    <source>
        <dbReference type="SMART" id="SM00863"/>
    </source>
</evidence>
<reference evidence="5 6" key="1">
    <citation type="submission" date="2018-05" db="EMBL/GenBank/DDBJ databases">
        <title>Genomic Encyclopedia of Type Strains, Phase IV (KMG-IV): sequencing the most valuable type-strain genomes for metagenomic binning, comparative biology and taxonomic classification.</title>
        <authorList>
            <person name="Goeker M."/>
        </authorList>
    </citation>
    <scope>NUCLEOTIDE SEQUENCE [LARGE SCALE GENOMIC DNA]</scope>
    <source>
        <strain evidence="5 6">DSM 25350</strain>
    </source>
</reference>
<comment type="caution">
    <text evidence="5">The sequence shown here is derived from an EMBL/GenBank/DDBJ whole genome shotgun (WGS) entry which is preliminary data.</text>
</comment>
<dbReference type="GO" id="GO:0005524">
    <property type="term" value="F:ATP binding"/>
    <property type="evidence" value="ECO:0007669"/>
    <property type="project" value="InterPro"/>
</dbReference>
<keyword evidence="6" id="KW-1185">Reference proteome</keyword>
<dbReference type="Gene3D" id="3.30.980.10">
    <property type="entry name" value="Threonyl-trna Synthetase, Chain A, domain 2"/>
    <property type="match status" value="1"/>
</dbReference>
<dbReference type="SUPFAM" id="SSF55186">
    <property type="entry name" value="ThrRS/AlaRS common domain"/>
    <property type="match status" value="1"/>
</dbReference>
<dbReference type="Pfam" id="PF07973">
    <property type="entry name" value="tRNA_SAD"/>
    <property type="match status" value="1"/>
</dbReference>
<dbReference type="SMART" id="SM00863">
    <property type="entry name" value="tRNA_SAD"/>
    <property type="match status" value="1"/>
</dbReference>
<dbReference type="GO" id="GO:0004812">
    <property type="term" value="F:aminoacyl-tRNA ligase activity"/>
    <property type="evidence" value="ECO:0007669"/>
    <property type="project" value="InterPro"/>
</dbReference>
<sequence>MVQVMDTRKSKQQPGEIVHIVNEGLENLSVGDRVTAEINWDKRYRYMRMHTCMHVFCSILEFPVTGGNISLDKCRLDFDMPEKPDKQQLTDQLNQLISRNTELGTRWISDEEMQANMDLVKTMSVKPPMGAGKVRLVEIPGIDLQPCGGTHVKNTSEIGEVRVKKIENKGKQNKRVIIELVE</sequence>
<keyword evidence="5" id="KW-0378">Hydrolase</keyword>
<dbReference type="Proteomes" id="UP000245790">
    <property type="component" value="Unassembled WGS sequence"/>
</dbReference>
<dbReference type="PANTHER" id="PTHR43462">
    <property type="entry name" value="ALANYL-TRNA EDITING PROTEIN"/>
    <property type="match status" value="1"/>
</dbReference>
<organism evidence="5 6">
    <name type="scientific">Pleionea mediterranea</name>
    <dbReference type="NCBI Taxonomy" id="523701"/>
    <lineage>
        <taxon>Bacteria</taxon>
        <taxon>Pseudomonadati</taxon>
        <taxon>Pseudomonadota</taxon>
        <taxon>Gammaproteobacteria</taxon>
        <taxon>Oceanospirillales</taxon>
        <taxon>Pleioneaceae</taxon>
        <taxon>Pleionea</taxon>
    </lineage>
</organism>
<evidence type="ECO:0000256" key="3">
    <source>
        <dbReference type="ARBA" id="ARBA00022833"/>
    </source>
</evidence>